<dbReference type="EMBL" id="FULE01000031">
    <property type="protein sequence ID" value="SJN57493.1"/>
    <property type="molecule type" value="Genomic_DNA"/>
</dbReference>
<keyword evidence="2" id="KW-1185">Reference proteome</keyword>
<proteinExistence type="predicted"/>
<sequence length="42" mass="4882">MRGIKQKNYPGSLLGEERTGVEMYYSLFLVRDTPKQSQCYGH</sequence>
<reference evidence="2" key="1">
    <citation type="submission" date="2017-02" db="EMBL/GenBank/DDBJ databases">
        <authorList>
            <person name="Rodrigo-Torres L."/>
            <person name="Arahal R.D."/>
            <person name="Lucena T."/>
        </authorList>
    </citation>
    <scope>NUCLEOTIDE SEQUENCE [LARGE SCALE GENOMIC DNA]</scope>
    <source>
        <strain evidence="2">CECT 7878</strain>
    </source>
</reference>
<name>A0A1R4LM12_VIBR1</name>
<dbReference type="AlphaFoldDB" id="A0A1R4LM12"/>
<organism evidence="1 2">
    <name type="scientific">Vibrio ruber (strain DSM 16370 / JCM 11486 / BCRC 17186 / CECT 7878 / LMG 23124 / VR1)</name>
    <dbReference type="NCBI Taxonomy" id="1123498"/>
    <lineage>
        <taxon>Bacteria</taxon>
        <taxon>Pseudomonadati</taxon>
        <taxon>Pseudomonadota</taxon>
        <taxon>Gammaproteobacteria</taxon>
        <taxon>Vibrionales</taxon>
        <taxon>Vibrionaceae</taxon>
        <taxon>Vibrio</taxon>
    </lineage>
</organism>
<evidence type="ECO:0000313" key="1">
    <source>
        <dbReference type="EMBL" id="SJN57493.1"/>
    </source>
</evidence>
<accession>A0A1R4LM12</accession>
<evidence type="ECO:0000313" key="2">
    <source>
        <dbReference type="Proteomes" id="UP000188276"/>
    </source>
</evidence>
<dbReference type="Proteomes" id="UP000188276">
    <property type="component" value="Unassembled WGS sequence"/>
</dbReference>
<gene>
    <name evidence="1" type="ORF">VR7878_02343</name>
</gene>
<protein>
    <submittedName>
        <fullName evidence="1">Uncharacterized protein</fullName>
    </submittedName>
</protein>